<proteinExistence type="predicted"/>
<dbReference type="EMBL" id="RYFG02000110">
    <property type="protein sequence ID" value="TRW91993.1"/>
    <property type="molecule type" value="Genomic_DNA"/>
</dbReference>
<dbReference type="Proteomes" id="UP000733744">
    <property type="component" value="Unassembled WGS sequence"/>
</dbReference>
<evidence type="ECO:0000313" key="1">
    <source>
        <dbReference type="EMBL" id="TRW91993.1"/>
    </source>
</evidence>
<organism evidence="1 2">
    <name type="scientific">Candidatus Methylobacter oryzae</name>
    <dbReference type="NCBI Taxonomy" id="2497749"/>
    <lineage>
        <taxon>Bacteria</taxon>
        <taxon>Pseudomonadati</taxon>
        <taxon>Pseudomonadota</taxon>
        <taxon>Gammaproteobacteria</taxon>
        <taxon>Methylococcales</taxon>
        <taxon>Methylococcaceae</taxon>
        <taxon>Methylobacter</taxon>
    </lineage>
</organism>
<sequence>MIESFKDQASEDIFNGVNSKAARKACPQTLWQVAARKLDQLDSVQSVEELKIPPGNRLENLSGDRKAEYSIRINEQYRICFMWGKTGPYNVEVTDYH</sequence>
<dbReference type="PANTHER" id="PTHR40266">
    <property type="entry name" value="TOXIN HIGB-1"/>
    <property type="match status" value="1"/>
</dbReference>
<dbReference type="SUPFAM" id="SSF143011">
    <property type="entry name" value="RelE-like"/>
    <property type="match status" value="1"/>
</dbReference>
<dbReference type="RefSeq" id="WP_127028171.1">
    <property type="nucleotide sequence ID" value="NZ_RYFG02000110.1"/>
</dbReference>
<dbReference type="Gene3D" id="3.30.2310.20">
    <property type="entry name" value="RelE-like"/>
    <property type="match status" value="1"/>
</dbReference>
<dbReference type="Pfam" id="PF05015">
    <property type="entry name" value="HigB-like_toxin"/>
    <property type="match status" value="1"/>
</dbReference>
<dbReference type="PANTHER" id="PTHR40266:SF2">
    <property type="entry name" value="TOXIN HIGB-1"/>
    <property type="match status" value="1"/>
</dbReference>
<gene>
    <name evidence="1" type="ORF">EKO24_016030</name>
</gene>
<name>A0ABY3C7G6_9GAMM</name>
<dbReference type="InterPro" id="IPR007711">
    <property type="entry name" value="HigB-1"/>
</dbReference>
<comment type="caution">
    <text evidence="1">The sequence shown here is derived from an EMBL/GenBank/DDBJ whole genome shotgun (WGS) entry which is preliminary data.</text>
</comment>
<reference evidence="1 2" key="1">
    <citation type="journal article" date="2019" name="Antonie Van Leeuwenhoek">
        <title>Description of 'Ca. Methylobacter oryzae' KRF1, a novel species from the environmentally important Methylobacter clade 2.</title>
        <authorList>
            <person name="Khatri K."/>
            <person name="Mohite J.A."/>
            <person name="Pandit P.S."/>
            <person name="Bahulikar R."/>
            <person name="Rahalkar M.C."/>
        </authorList>
    </citation>
    <scope>NUCLEOTIDE SEQUENCE [LARGE SCALE GENOMIC DNA]</scope>
    <source>
        <strain evidence="1 2">KRF1</strain>
    </source>
</reference>
<keyword evidence="2" id="KW-1185">Reference proteome</keyword>
<accession>A0ABY3C7G6</accession>
<protein>
    <submittedName>
        <fullName evidence="1">Plasmid maintenance system killer protein</fullName>
    </submittedName>
</protein>
<evidence type="ECO:0000313" key="2">
    <source>
        <dbReference type="Proteomes" id="UP000733744"/>
    </source>
</evidence>
<dbReference type="InterPro" id="IPR035093">
    <property type="entry name" value="RelE/ParE_toxin_dom_sf"/>
</dbReference>